<organism evidence="2 3">
    <name type="scientific">Hibiscus sabdariffa</name>
    <name type="common">roselle</name>
    <dbReference type="NCBI Taxonomy" id="183260"/>
    <lineage>
        <taxon>Eukaryota</taxon>
        <taxon>Viridiplantae</taxon>
        <taxon>Streptophyta</taxon>
        <taxon>Embryophyta</taxon>
        <taxon>Tracheophyta</taxon>
        <taxon>Spermatophyta</taxon>
        <taxon>Magnoliopsida</taxon>
        <taxon>eudicotyledons</taxon>
        <taxon>Gunneridae</taxon>
        <taxon>Pentapetalae</taxon>
        <taxon>rosids</taxon>
        <taxon>malvids</taxon>
        <taxon>Malvales</taxon>
        <taxon>Malvaceae</taxon>
        <taxon>Malvoideae</taxon>
        <taxon>Hibiscus</taxon>
    </lineage>
</organism>
<protein>
    <submittedName>
        <fullName evidence="2">Uncharacterized protein</fullName>
    </submittedName>
</protein>
<name>A0ABR2N7D8_9ROSI</name>
<evidence type="ECO:0000313" key="3">
    <source>
        <dbReference type="Proteomes" id="UP001396334"/>
    </source>
</evidence>
<comment type="caution">
    <text evidence="2">The sequence shown here is derived from an EMBL/GenBank/DDBJ whole genome shotgun (WGS) entry which is preliminary data.</text>
</comment>
<dbReference type="Proteomes" id="UP001396334">
    <property type="component" value="Unassembled WGS sequence"/>
</dbReference>
<gene>
    <name evidence="2" type="ORF">V6N11_063330</name>
</gene>
<accession>A0ABR2N7D8</accession>
<dbReference type="EMBL" id="JBBPBN010000228">
    <property type="protein sequence ID" value="KAK8972066.1"/>
    <property type="molecule type" value="Genomic_DNA"/>
</dbReference>
<evidence type="ECO:0000256" key="1">
    <source>
        <dbReference type="SAM" id="MobiDB-lite"/>
    </source>
</evidence>
<keyword evidence="3" id="KW-1185">Reference proteome</keyword>
<proteinExistence type="predicted"/>
<reference evidence="2 3" key="1">
    <citation type="journal article" date="2024" name="G3 (Bethesda)">
        <title>Genome assembly of Hibiscus sabdariffa L. provides insights into metabolisms of medicinal natural products.</title>
        <authorList>
            <person name="Kim T."/>
        </authorList>
    </citation>
    <scope>NUCLEOTIDE SEQUENCE [LARGE SCALE GENOMIC DNA]</scope>
    <source>
        <strain evidence="2">TK-2024</strain>
        <tissue evidence="2">Old leaves</tissue>
    </source>
</reference>
<feature type="region of interest" description="Disordered" evidence="1">
    <location>
        <begin position="1"/>
        <end position="25"/>
    </location>
</feature>
<sequence length="185" mass="20142">MRKEYRGNGDALNDEGFVDPNQSSLQPPSIHSSLLVVHGAVSGLHMAAKEVGLGVTKVFDKLSMRIDNDLKNSNETKVFDPLLNEIQTISIVKIVTADDGGAHDIKPDIVCELGNLCNNKRSMSDEMLARANGALSTVGDLVHLGEWVIEYNPFRVLIPSFDPGGSEAIPTVIENEYGNMEDSYN</sequence>
<evidence type="ECO:0000313" key="2">
    <source>
        <dbReference type="EMBL" id="KAK8972066.1"/>
    </source>
</evidence>